<keyword evidence="6" id="KW-0927">Auxin signaling pathway</keyword>
<dbReference type="Proteomes" id="UP000541444">
    <property type="component" value="Unassembled WGS sequence"/>
</dbReference>
<dbReference type="PANTHER" id="PTHR33541">
    <property type="entry name" value="PROTEIN BIG GRAIN 1-LIKE A-RELATED"/>
    <property type="match status" value="1"/>
</dbReference>
<evidence type="ECO:0000256" key="6">
    <source>
        <dbReference type="ARBA" id="ARBA00023294"/>
    </source>
</evidence>
<proteinExistence type="inferred from homology"/>
<organism evidence="8 9">
    <name type="scientific">Kingdonia uniflora</name>
    <dbReference type="NCBI Taxonomy" id="39325"/>
    <lineage>
        <taxon>Eukaryota</taxon>
        <taxon>Viridiplantae</taxon>
        <taxon>Streptophyta</taxon>
        <taxon>Embryophyta</taxon>
        <taxon>Tracheophyta</taxon>
        <taxon>Spermatophyta</taxon>
        <taxon>Magnoliopsida</taxon>
        <taxon>Ranunculales</taxon>
        <taxon>Circaeasteraceae</taxon>
        <taxon>Kingdonia</taxon>
    </lineage>
</organism>
<gene>
    <name evidence="8" type="ORF">GIB67_002693</name>
</gene>
<sequence length="321" mass="36140">MPSTGVTTGDKPLVHVPNNEDMDEGKAFGSTDEETPVVESIATSKPKRNMDVENLYKANYQKKGSGEIEIFDARWYFSGKPQATGFNGAGVSLNIRREERQACGGRTTSVLSVDMHMRNETLEQSYQTEKIIKEKMYKQPSSPGAKFVSFLNSFFNQAASVKRKKSKSSSLSVHKDKDIKSVYSSSSTGVTTFPPTDAYKDLRSYSDQKTVNTTSKGKDHQVRPILLEDEKKIRDFSWLEDKFKVTVGFQQKNKVFDTTDRFQSDEIWPKKEDYEEGQESDSSSDLFELNNYDLGAVSTGLPTNKITNIGKDYPLVSNCHF</sequence>
<comment type="caution">
    <text evidence="8">The sequence shown here is derived from an EMBL/GenBank/DDBJ whole genome shotgun (WGS) entry which is preliminary data.</text>
</comment>
<name>A0A7J7LJU0_9MAGN</name>
<comment type="similarity">
    <text evidence="2">Belongs to the BIG GRAIN 1 (BG1) plant protein family.</text>
</comment>
<feature type="region of interest" description="Disordered" evidence="7">
    <location>
        <begin position="1"/>
        <end position="45"/>
    </location>
</feature>
<keyword evidence="4" id="KW-1003">Cell membrane</keyword>
<accession>A0A7J7LJU0</accession>
<evidence type="ECO:0000256" key="2">
    <source>
        <dbReference type="ARBA" id="ARBA00010067"/>
    </source>
</evidence>
<dbReference type="AlphaFoldDB" id="A0A7J7LJU0"/>
<dbReference type="InterPro" id="IPR039621">
    <property type="entry name" value="BG1-like"/>
</dbReference>
<evidence type="ECO:0000313" key="9">
    <source>
        <dbReference type="Proteomes" id="UP000541444"/>
    </source>
</evidence>
<evidence type="ECO:0000256" key="1">
    <source>
        <dbReference type="ARBA" id="ARBA00004236"/>
    </source>
</evidence>
<evidence type="ECO:0000256" key="5">
    <source>
        <dbReference type="ARBA" id="ARBA00023136"/>
    </source>
</evidence>
<keyword evidence="5" id="KW-0472">Membrane</keyword>
<dbReference type="GO" id="GO:0005886">
    <property type="term" value="C:plasma membrane"/>
    <property type="evidence" value="ECO:0007669"/>
    <property type="project" value="UniProtKB-SubCell"/>
</dbReference>
<evidence type="ECO:0000256" key="3">
    <source>
        <dbReference type="ARBA" id="ARBA00022448"/>
    </source>
</evidence>
<evidence type="ECO:0000256" key="7">
    <source>
        <dbReference type="SAM" id="MobiDB-lite"/>
    </source>
</evidence>
<dbReference type="OrthoDB" id="1871242at2759"/>
<dbReference type="GO" id="GO:0009734">
    <property type="term" value="P:auxin-activated signaling pathway"/>
    <property type="evidence" value="ECO:0007669"/>
    <property type="project" value="UniProtKB-KW"/>
</dbReference>
<reference evidence="8 9" key="1">
    <citation type="journal article" date="2020" name="IScience">
        <title>Genome Sequencing of the Endangered Kingdonia uniflora (Circaeasteraceae, Ranunculales) Reveals Potential Mechanisms of Evolutionary Specialization.</title>
        <authorList>
            <person name="Sun Y."/>
            <person name="Deng T."/>
            <person name="Zhang A."/>
            <person name="Moore M.J."/>
            <person name="Landis J.B."/>
            <person name="Lin N."/>
            <person name="Zhang H."/>
            <person name="Zhang X."/>
            <person name="Huang J."/>
            <person name="Zhang X."/>
            <person name="Sun H."/>
            <person name="Wang H."/>
        </authorList>
    </citation>
    <scope>NUCLEOTIDE SEQUENCE [LARGE SCALE GENOMIC DNA]</scope>
    <source>
        <strain evidence="8">TB1705</strain>
        <tissue evidence="8">Leaf</tissue>
    </source>
</reference>
<evidence type="ECO:0000256" key="4">
    <source>
        <dbReference type="ARBA" id="ARBA00022475"/>
    </source>
</evidence>
<evidence type="ECO:0000313" key="8">
    <source>
        <dbReference type="EMBL" id="KAF6142829.1"/>
    </source>
</evidence>
<keyword evidence="3" id="KW-0813">Transport</keyword>
<protein>
    <submittedName>
        <fullName evidence="8">Uncharacterized protein</fullName>
    </submittedName>
</protein>
<keyword evidence="9" id="KW-1185">Reference proteome</keyword>
<dbReference type="EMBL" id="JACGCM010002238">
    <property type="protein sequence ID" value="KAF6142829.1"/>
    <property type="molecule type" value="Genomic_DNA"/>
</dbReference>
<comment type="subcellular location">
    <subcellularLocation>
        <location evidence="1">Cell membrane</location>
    </subcellularLocation>
</comment>
<dbReference type="PANTHER" id="PTHR33541:SF11">
    <property type="entry name" value="PROTEIN BIG GRAIN 1-LIKE E"/>
    <property type="match status" value="1"/>
</dbReference>